<dbReference type="InterPro" id="IPR010273">
    <property type="entry name" value="DUF881"/>
</dbReference>
<evidence type="ECO:0000256" key="4">
    <source>
        <dbReference type="SAM" id="Phobius"/>
    </source>
</evidence>
<evidence type="ECO:0000313" key="6">
    <source>
        <dbReference type="Proteomes" id="UP000288246"/>
    </source>
</evidence>
<keyword evidence="4" id="KW-0472">Membrane</keyword>
<dbReference type="GO" id="GO:0005886">
    <property type="term" value="C:plasma membrane"/>
    <property type="evidence" value="ECO:0007669"/>
    <property type="project" value="TreeGrafter"/>
</dbReference>
<evidence type="ECO:0000313" key="5">
    <source>
        <dbReference type="EMBL" id="GCD20919.1"/>
    </source>
</evidence>
<sequence>MTSRHGDAVQRPAPDASMTLLNEVYRRPLDPGYAAAAEGRRTGTRPPRTRRGAALLLVLGVLLGLGTVTAAVSLRTPPPSVVAARNLLQNQIEQHDAEAEALEADITALSDEVRALQESALDDVDPALAAELEASQIASGVVPVTGTGLRIVLTDAPVDPESSEEDPSSRVQDFDLQVLVNGLWASGAEAVAINGERLTTTSAIRSSGPVVRVDLVPLVSPYVVEAVGDPVAMQTEIARSSAGQLLATLRNTYGIGVDTSSQTALELPGTGQVKLHDATVPEESRLTPPTPSSTSDEPLGTPDAGASTEGAGEAAGVAGSARHPGRERT</sequence>
<protein>
    <submittedName>
        <fullName evidence="5">Membrane protein</fullName>
    </submittedName>
</protein>
<feature type="transmembrane region" description="Helical" evidence="4">
    <location>
        <begin position="53"/>
        <end position="74"/>
    </location>
</feature>
<dbReference type="Gene3D" id="3.30.70.1880">
    <property type="entry name" value="Protein of unknown function DUF881"/>
    <property type="match status" value="1"/>
</dbReference>
<accession>A0A401V1Y9</accession>
<keyword evidence="6" id="KW-1185">Reference proteome</keyword>
<feature type="compositionally biased region" description="Low complexity" evidence="3">
    <location>
        <begin position="304"/>
        <end position="321"/>
    </location>
</feature>
<dbReference type="OrthoDB" id="3218134at2"/>
<dbReference type="Pfam" id="PF05949">
    <property type="entry name" value="DUF881"/>
    <property type="match status" value="1"/>
</dbReference>
<organism evidence="5 6">
    <name type="scientific">Cellulomonas algicola</name>
    <dbReference type="NCBI Taxonomy" id="2071633"/>
    <lineage>
        <taxon>Bacteria</taxon>
        <taxon>Bacillati</taxon>
        <taxon>Actinomycetota</taxon>
        <taxon>Actinomycetes</taxon>
        <taxon>Micrococcales</taxon>
        <taxon>Cellulomonadaceae</taxon>
        <taxon>Cellulomonas</taxon>
    </lineage>
</organism>
<dbReference type="EMBL" id="BHYL01000208">
    <property type="protein sequence ID" value="GCD20919.1"/>
    <property type="molecule type" value="Genomic_DNA"/>
</dbReference>
<evidence type="ECO:0000256" key="3">
    <source>
        <dbReference type="SAM" id="MobiDB-lite"/>
    </source>
</evidence>
<keyword evidence="4" id="KW-0812">Transmembrane</keyword>
<name>A0A401V1Y9_9CELL</name>
<comment type="similarity">
    <text evidence="1">Belongs to the UPF0749 family.</text>
</comment>
<keyword evidence="4" id="KW-1133">Transmembrane helix</keyword>
<feature type="region of interest" description="Disordered" evidence="3">
    <location>
        <begin position="278"/>
        <end position="329"/>
    </location>
</feature>
<dbReference type="PANTHER" id="PTHR37313">
    <property type="entry name" value="UPF0749 PROTEIN RV1825"/>
    <property type="match status" value="1"/>
</dbReference>
<evidence type="ECO:0000256" key="1">
    <source>
        <dbReference type="ARBA" id="ARBA00009108"/>
    </source>
</evidence>
<reference evidence="5 6" key="1">
    <citation type="submission" date="2018-11" db="EMBL/GenBank/DDBJ databases">
        <title>Draft genome sequence of Cellulomonas takizawaensis strain TKZ-21.</title>
        <authorList>
            <person name="Yamamura H."/>
            <person name="Hayashi T."/>
            <person name="Hamada M."/>
            <person name="Serisawa Y."/>
            <person name="Matsuyama K."/>
            <person name="Nakagawa Y."/>
            <person name="Otoguro M."/>
            <person name="Yanagida F."/>
            <person name="Hayakawa M."/>
        </authorList>
    </citation>
    <scope>NUCLEOTIDE SEQUENCE [LARGE SCALE GENOMIC DNA]</scope>
    <source>
        <strain evidence="5 6">TKZ-21</strain>
    </source>
</reference>
<dbReference type="RefSeq" id="WP_124343429.1">
    <property type="nucleotide sequence ID" value="NZ_BHYL01000208.1"/>
</dbReference>
<dbReference type="Proteomes" id="UP000288246">
    <property type="component" value="Unassembled WGS sequence"/>
</dbReference>
<dbReference type="AlphaFoldDB" id="A0A401V1Y9"/>
<feature type="coiled-coil region" evidence="2">
    <location>
        <begin position="85"/>
        <end position="119"/>
    </location>
</feature>
<keyword evidence="2" id="KW-0175">Coiled coil</keyword>
<gene>
    <name evidence="5" type="ORF">CTKZ_24810</name>
</gene>
<dbReference type="PANTHER" id="PTHR37313:SF1">
    <property type="entry name" value="UPF0749 PROTEIN RV1823"/>
    <property type="match status" value="1"/>
</dbReference>
<evidence type="ECO:0000256" key="2">
    <source>
        <dbReference type="SAM" id="Coils"/>
    </source>
</evidence>
<comment type="caution">
    <text evidence="5">The sequence shown here is derived from an EMBL/GenBank/DDBJ whole genome shotgun (WGS) entry which is preliminary data.</text>
</comment>
<proteinExistence type="inferred from homology"/>